<dbReference type="InterPro" id="IPR049132">
    <property type="entry name" value="FAN1-like_euk"/>
</dbReference>
<accession>A0AAP0PHN0</accession>
<dbReference type="Gene3D" id="3.40.1350.10">
    <property type="match status" value="1"/>
</dbReference>
<keyword evidence="11" id="KW-1185">Reference proteome</keyword>
<evidence type="ECO:0000256" key="2">
    <source>
        <dbReference type="ARBA" id="ARBA00005533"/>
    </source>
</evidence>
<dbReference type="GO" id="GO:0008409">
    <property type="term" value="F:5'-3' exonuclease activity"/>
    <property type="evidence" value="ECO:0007669"/>
    <property type="project" value="TreeGrafter"/>
</dbReference>
<evidence type="ECO:0000256" key="6">
    <source>
        <dbReference type="ARBA" id="ARBA00022842"/>
    </source>
</evidence>
<dbReference type="GO" id="GO:0005634">
    <property type="term" value="C:nucleus"/>
    <property type="evidence" value="ECO:0007669"/>
    <property type="project" value="UniProtKB-SubCell"/>
</dbReference>
<comment type="cofactor">
    <cofactor evidence="8">
        <name>Mg(2+)</name>
        <dbReference type="ChEBI" id="CHEBI:18420"/>
    </cofactor>
    <cofactor evidence="8">
        <name>Mn(2+)</name>
        <dbReference type="ChEBI" id="CHEBI:29035"/>
    </cofactor>
</comment>
<comment type="caution">
    <text evidence="10">The sequence shown here is derived from an EMBL/GenBank/DDBJ whole genome shotgun (WGS) entry which is preliminary data.</text>
</comment>
<evidence type="ECO:0000259" key="9">
    <source>
        <dbReference type="SMART" id="SM00990"/>
    </source>
</evidence>
<dbReference type="InterPro" id="IPR033315">
    <property type="entry name" value="Fan1-like"/>
</dbReference>
<dbReference type="SMART" id="SM00990">
    <property type="entry name" value="VRR_NUC"/>
    <property type="match status" value="1"/>
</dbReference>
<evidence type="ECO:0000256" key="3">
    <source>
        <dbReference type="ARBA" id="ARBA00022722"/>
    </source>
</evidence>
<organism evidence="10 11">
    <name type="scientific">Stephania cephalantha</name>
    <dbReference type="NCBI Taxonomy" id="152367"/>
    <lineage>
        <taxon>Eukaryota</taxon>
        <taxon>Viridiplantae</taxon>
        <taxon>Streptophyta</taxon>
        <taxon>Embryophyta</taxon>
        <taxon>Tracheophyta</taxon>
        <taxon>Spermatophyta</taxon>
        <taxon>Magnoliopsida</taxon>
        <taxon>Ranunculales</taxon>
        <taxon>Menispermaceae</taxon>
        <taxon>Menispermoideae</taxon>
        <taxon>Cissampelideae</taxon>
        <taxon>Stephania</taxon>
    </lineage>
</organism>
<dbReference type="GO" id="GO:0070336">
    <property type="term" value="F:flap-structured DNA binding"/>
    <property type="evidence" value="ECO:0007669"/>
    <property type="project" value="TreeGrafter"/>
</dbReference>
<gene>
    <name evidence="10" type="ORF">Scep_011066</name>
</gene>
<feature type="domain" description="VRR-NUC" evidence="9">
    <location>
        <begin position="844"/>
        <end position="949"/>
    </location>
</feature>
<dbReference type="EMBL" id="JBBNAG010000004">
    <property type="protein sequence ID" value="KAK9141385.1"/>
    <property type="molecule type" value="Genomic_DNA"/>
</dbReference>
<evidence type="ECO:0000256" key="4">
    <source>
        <dbReference type="ARBA" id="ARBA00022723"/>
    </source>
</evidence>
<keyword evidence="5 8" id="KW-0378">Hydrolase</keyword>
<keyword evidence="7 8" id="KW-0464">Manganese</keyword>
<dbReference type="CDD" id="cd22326">
    <property type="entry name" value="FAN1-like"/>
    <property type="match status" value="1"/>
</dbReference>
<dbReference type="InterPro" id="IPR049125">
    <property type="entry name" value="FAN1-like_WH"/>
</dbReference>
<keyword evidence="6 8" id="KW-0460">Magnesium</keyword>
<evidence type="ECO:0000256" key="7">
    <source>
        <dbReference type="ARBA" id="ARBA00023211"/>
    </source>
</evidence>
<keyword evidence="3 8" id="KW-0540">Nuclease</keyword>
<evidence type="ECO:0000256" key="5">
    <source>
        <dbReference type="ARBA" id="ARBA00022801"/>
    </source>
</evidence>
<name>A0AAP0PHN0_9MAGN</name>
<dbReference type="EC" id="3.1.4.1" evidence="8"/>
<dbReference type="GO" id="GO:0046872">
    <property type="term" value="F:metal ion binding"/>
    <property type="evidence" value="ECO:0007669"/>
    <property type="project" value="UniProtKB-KW"/>
</dbReference>
<keyword evidence="4 8" id="KW-0479">Metal-binding</keyword>
<dbReference type="InterPro" id="IPR049126">
    <property type="entry name" value="FAN1-like_TPR"/>
</dbReference>
<dbReference type="GO" id="GO:0004528">
    <property type="term" value="F:phosphodiesterase I activity"/>
    <property type="evidence" value="ECO:0007669"/>
    <property type="project" value="UniProtKB-EC"/>
</dbReference>
<keyword evidence="8" id="KW-0227">DNA damage</keyword>
<dbReference type="AlphaFoldDB" id="A0AAP0PHN0"/>
<protein>
    <recommendedName>
        <fullName evidence="8">Fanconi-associated nuclease</fullName>
        <ecNumber evidence="8">3.1.4.1</ecNumber>
    </recommendedName>
</protein>
<keyword evidence="8" id="KW-0539">Nucleus</keyword>
<proteinExistence type="inferred from homology"/>
<evidence type="ECO:0000256" key="8">
    <source>
        <dbReference type="RuleBase" id="RU365033"/>
    </source>
</evidence>
<dbReference type="Proteomes" id="UP001419268">
    <property type="component" value="Unassembled WGS sequence"/>
</dbReference>
<evidence type="ECO:0000256" key="1">
    <source>
        <dbReference type="ARBA" id="ARBA00000983"/>
    </source>
</evidence>
<evidence type="ECO:0000313" key="10">
    <source>
        <dbReference type="EMBL" id="KAK9141385.1"/>
    </source>
</evidence>
<dbReference type="InterPro" id="IPR011856">
    <property type="entry name" value="tRNA_endonuc-like_dom_sf"/>
</dbReference>
<comment type="function">
    <text evidence="8">Nuclease required for the repair of DNA interstrand cross-links (ICL). Acts as a 5'-3' exonuclease that anchors at a cut end of DNA and cleaves DNA successively at every third nucleotide, allowing to excise an ICL from one strand through flanking incisions.</text>
</comment>
<evidence type="ECO:0000313" key="11">
    <source>
        <dbReference type="Proteomes" id="UP001419268"/>
    </source>
</evidence>
<dbReference type="InterPro" id="IPR014883">
    <property type="entry name" value="VRR_NUC"/>
</dbReference>
<comment type="subcellular location">
    <subcellularLocation>
        <location evidence="8">Nucleus</location>
    </subcellularLocation>
</comment>
<dbReference type="Pfam" id="PF21315">
    <property type="entry name" value="FAN1_HTH"/>
    <property type="match status" value="1"/>
</dbReference>
<sequence>MDFVLQLKSRHSKVRLDSKLRRSIFQSINSTSRNRDRSTSAFCRSEASSHMFGSATTMNWPSDEKRIDLTAPNSPSRWSPTTVISLQSGLIEPDGRNGGVQQLTPTNLGLTLCCCTVVIIAFFINSYAMPKYNEGEEKTDLACKFSLKTSCNNAIAVDAIKTRIHVMIFSDSFALIFDKPQIMLRREDENKLMCGSIKKESPVQLKQGVQFSPADLFSVLMPMLRRCFISYACLAKGSNRNFTQSTLLQFRFDPTRIEKDKYSEDSSCVGVDFIKKCVGDSDMEHHGCVVAEVDCSRDEKTIQASFSSNREIFCQEMTSNGKEFIDEWRSVLEVVEDMQTYPPNTTKYQLNFQILVKEVLKNHCHLFTDEEKLFIDCFSSLSDEGQRLFIRLYTRKGPWFRMSEVSYPEIVDCQQAIVALVAKGFFYSLDYKKDPCNADMKEVLDLLTVSELREIMKLTSSKLHRGISSKRRNELITSLLSSYTDGMCPTLPSLVFSRTGTCVRISQTADFLLWRIQRLFFLNGEQDLSAFLMVDLGRVKYPTYNCAISNHLFSSRGELLAYEEAIEVAQLMDEALDANDTEMVMRCIETSDGRLTCDGSQSFHPDAIRTFHLFFSAPWIYSKVVTLGVSFLERERRYDDAIRLLKHLLGDISSDGRRGYWTLRLSIDLEHIGHLNESLSVAEEGLLDSWVRAGSRMALQRRVLRLAKPPRRWKTPSFSQSIKRKIKEVHIVGRPLNCDLGMRNRYYGEDGEQCGVEELVLQYYAGEGGGWHGVHTESGIWMTIFGLLMWEIMFADIPDVFHTRFQIAPLDLETDNFYIARKSLIESHLERIKGGMAEEILITSWESHFGTSCRGVNWDRFSLPDLRAAVTCVGGSCLASLCRLLAQDFRSWSSGMPDLLLWRFFGEYSGEAKLVEVKGPRDRLSEQQRAWLLLLEDCGFTTEVCKVSPEP</sequence>
<dbReference type="PANTHER" id="PTHR15749">
    <property type="entry name" value="FANCONI-ASSOCIATED NUCLEASE 1"/>
    <property type="match status" value="1"/>
</dbReference>
<comment type="catalytic activity">
    <reaction evidence="1 8">
        <text>Hydrolytically removes 5'-nucleotides successively from the 3'-hydroxy termini of 3'-hydroxy-terminated oligonucleotides.</text>
        <dbReference type="EC" id="3.1.4.1"/>
    </reaction>
</comment>
<comment type="similarity">
    <text evidence="2 8">Belongs to the FAN1 family.</text>
</comment>
<dbReference type="GO" id="GO:0017108">
    <property type="term" value="F:5'-flap endonuclease activity"/>
    <property type="evidence" value="ECO:0007669"/>
    <property type="project" value="TreeGrafter"/>
</dbReference>
<dbReference type="Pfam" id="PF21170">
    <property type="entry name" value="FAN1_TPR"/>
    <property type="match status" value="1"/>
</dbReference>
<reference evidence="10 11" key="1">
    <citation type="submission" date="2024-01" db="EMBL/GenBank/DDBJ databases">
        <title>Genome assemblies of Stephania.</title>
        <authorList>
            <person name="Yang L."/>
        </authorList>
    </citation>
    <scope>NUCLEOTIDE SEQUENCE [LARGE SCALE GENOMIC DNA]</scope>
    <source>
        <strain evidence="10">JXDWG</strain>
        <tissue evidence="10">Leaf</tissue>
    </source>
</reference>
<dbReference type="PANTHER" id="PTHR15749:SF4">
    <property type="entry name" value="FANCONI-ASSOCIATED NUCLEASE 1"/>
    <property type="match status" value="1"/>
</dbReference>
<keyword evidence="8" id="KW-0234">DNA repair</keyword>
<dbReference type="Pfam" id="PF08774">
    <property type="entry name" value="VRR_NUC"/>
    <property type="match status" value="1"/>
</dbReference>
<dbReference type="GO" id="GO:0036297">
    <property type="term" value="P:interstrand cross-link repair"/>
    <property type="evidence" value="ECO:0007669"/>
    <property type="project" value="InterPro"/>
</dbReference>